<feature type="compositionally biased region" description="Acidic residues" evidence="1">
    <location>
        <begin position="132"/>
        <end position="141"/>
    </location>
</feature>
<sequence>MASLEQTDPIRDPNTPPKLHVLFPTGNRIDYDVTTSTSVSDLIQMINEDKSVQKPENRTISLIYHGRILQPTDILSKIDSMPEFTIHVFFRQTTTRKRGHKHKNEHQNTQSTESNSTTEEVRDNNADNNNVENEENNDDDDRLASDLRGFDRLARMNYTPEQIAEIRRNFHTMQGSLNSSPEAQIEAEEEWFPVIFNNNVVDGGAAGAARILLGIANNTPNNARPRRQRNRHNTNEEGGDENHGNDDNYDYEEQEGAREDDPENPDNNRNRGARNWAIFTDGNGAVRPDDDNDGSSWIRFAFGFIIGIIFGIGSIIFMLTSLNDRSMLAGLFVGTLSHYCITRFFESSS</sequence>
<dbReference type="PROSITE" id="PS50053">
    <property type="entry name" value="UBIQUITIN_2"/>
    <property type="match status" value="1"/>
</dbReference>
<feature type="compositionally biased region" description="Basic residues" evidence="1">
    <location>
        <begin position="94"/>
        <end position="104"/>
    </location>
</feature>
<accession>A0ABR2KF99</accession>
<comment type="caution">
    <text evidence="4">The sequence shown here is derived from an EMBL/GenBank/DDBJ whole genome shotgun (WGS) entry which is preliminary data.</text>
</comment>
<feature type="compositionally biased region" description="Low complexity" evidence="1">
    <location>
        <begin position="107"/>
        <end position="118"/>
    </location>
</feature>
<evidence type="ECO:0000256" key="1">
    <source>
        <dbReference type="SAM" id="MobiDB-lite"/>
    </source>
</evidence>
<proteinExistence type="predicted"/>
<dbReference type="EMBL" id="JAPFFF010000005">
    <property type="protein sequence ID" value="KAK8889503.1"/>
    <property type="molecule type" value="Genomic_DNA"/>
</dbReference>
<dbReference type="InterPro" id="IPR000626">
    <property type="entry name" value="Ubiquitin-like_dom"/>
</dbReference>
<feature type="domain" description="Ubiquitin-like" evidence="3">
    <location>
        <begin position="19"/>
        <end position="95"/>
    </location>
</feature>
<keyword evidence="2" id="KW-1133">Transmembrane helix</keyword>
<evidence type="ECO:0000256" key="2">
    <source>
        <dbReference type="SAM" id="Phobius"/>
    </source>
</evidence>
<feature type="compositionally biased region" description="Acidic residues" evidence="1">
    <location>
        <begin position="247"/>
        <end position="264"/>
    </location>
</feature>
<dbReference type="SMART" id="SM00213">
    <property type="entry name" value="UBQ"/>
    <property type="match status" value="1"/>
</dbReference>
<evidence type="ECO:0000313" key="5">
    <source>
        <dbReference type="Proteomes" id="UP001470230"/>
    </source>
</evidence>
<gene>
    <name evidence="4" type="ORF">M9Y10_034252</name>
</gene>
<reference evidence="4 5" key="1">
    <citation type="submission" date="2024-04" db="EMBL/GenBank/DDBJ databases">
        <title>Tritrichomonas musculus Genome.</title>
        <authorList>
            <person name="Alves-Ferreira E."/>
            <person name="Grigg M."/>
            <person name="Lorenzi H."/>
            <person name="Galac M."/>
        </authorList>
    </citation>
    <scope>NUCLEOTIDE SEQUENCE [LARGE SCALE GENOMIC DNA]</scope>
    <source>
        <strain evidence="4 5">EAF2021</strain>
    </source>
</reference>
<name>A0ABR2KF99_9EUKA</name>
<feature type="region of interest" description="Disordered" evidence="1">
    <location>
        <begin position="218"/>
        <end position="275"/>
    </location>
</feature>
<dbReference type="Gene3D" id="3.10.20.90">
    <property type="entry name" value="Phosphatidylinositol 3-kinase Catalytic Subunit, Chain A, domain 1"/>
    <property type="match status" value="1"/>
</dbReference>
<organism evidence="4 5">
    <name type="scientific">Tritrichomonas musculus</name>
    <dbReference type="NCBI Taxonomy" id="1915356"/>
    <lineage>
        <taxon>Eukaryota</taxon>
        <taxon>Metamonada</taxon>
        <taxon>Parabasalia</taxon>
        <taxon>Tritrichomonadida</taxon>
        <taxon>Tritrichomonadidae</taxon>
        <taxon>Tritrichomonas</taxon>
    </lineage>
</organism>
<dbReference type="PANTHER" id="PTHR28049:SF1">
    <property type="entry name" value="DSC E3 UBIQUITIN LIGASE COMPLEX SUBUNIT 3"/>
    <property type="match status" value="1"/>
</dbReference>
<evidence type="ECO:0000313" key="4">
    <source>
        <dbReference type="EMBL" id="KAK8889503.1"/>
    </source>
</evidence>
<dbReference type="InterPro" id="IPR025390">
    <property type="entry name" value="Dsc3_C"/>
</dbReference>
<protein>
    <recommendedName>
        <fullName evidence="3">Ubiquitin-like domain-containing protein</fullName>
    </recommendedName>
</protein>
<feature type="region of interest" description="Disordered" evidence="1">
    <location>
        <begin position="94"/>
        <end position="144"/>
    </location>
</feature>
<dbReference type="Proteomes" id="UP001470230">
    <property type="component" value="Unassembled WGS sequence"/>
</dbReference>
<dbReference type="InterPro" id="IPR045226">
    <property type="entry name" value="Dsc3"/>
</dbReference>
<keyword evidence="5" id="KW-1185">Reference proteome</keyword>
<evidence type="ECO:0000259" key="3">
    <source>
        <dbReference type="PROSITE" id="PS50053"/>
    </source>
</evidence>
<dbReference type="PANTHER" id="PTHR28049">
    <property type="entry name" value="TRANSMEMBRANE PROTEIN YOR223W"/>
    <property type="match status" value="1"/>
</dbReference>
<dbReference type="SUPFAM" id="SSF54236">
    <property type="entry name" value="Ubiquitin-like"/>
    <property type="match status" value="1"/>
</dbReference>
<dbReference type="InterPro" id="IPR029071">
    <property type="entry name" value="Ubiquitin-like_domsf"/>
</dbReference>
<dbReference type="Pfam" id="PF13373">
    <property type="entry name" value="Dsc3_C"/>
    <property type="match status" value="1"/>
</dbReference>
<dbReference type="CDD" id="cd17039">
    <property type="entry name" value="Ubl_ubiquitin_like"/>
    <property type="match status" value="1"/>
</dbReference>
<keyword evidence="2" id="KW-0812">Transmembrane</keyword>
<feature type="transmembrane region" description="Helical" evidence="2">
    <location>
        <begin position="297"/>
        <end position="319"/>
    </location>
</feature>
<keyword evidence="2" id="KW-0472">Membrane</keyword>